<evidence type="ECO:0000256" key="1">
    <source>
        <dbReference type="SAM" id="Phobius"/>
    </source>
</evidence>
<gene>
    <name evidence="2" type="ORF">ACED38_00995</name>
</gene>
<keyword evidence="1" id="KW-1133">Transmembrane helix</keyword>
<sequence>MKSSLCHIKIFLGNEQGLTVVEYVIGAAFLVGGLTIFFSNYGNTLSDFFTATINR</sequence>
<organism evidence="2 3">
    <name type="scientific">Vibrio cortegadensis</name>
    <dbReference type="NCBI Taxonomy" id="1328770"/>
    <lineage>
        <taxon>Bacteria</taxon>
        <taxon>Pseudomonadati</taxon>
        <taxon>Pseudomonadota</taxon>
        <taxon>Gammaproteobacteria</taxon>
        <taxon>Vibrionales</taxon>
        <taxon>Vibrionaceae</taxon>
        <taxon>Vibrio</taxon>
    </lineage>
</organism>
<dbReference type="Proteomes" id="UP001569153">
    <property type="component" value="Unassembled WGS sequence"/>
</dbReference>
<protein>
    <submittedName>
        <fullName evidence="2">Flp family type IVb pilin</fullName>
    </submittedName>
</protein>
<keyword evidence="3" id="KW-1185">Reference proteome</keyword>
<name>A0ABV4M143_9VIBR</name>
<accession>A0ABV4M143</accession>
<proteinExistence type="predicted"/>
<feature type="transmembrane region" description="Helical" evidence="1">
    <location>
        <begin position="20"/>
        <end position="39"/>
    </location>
</feature>
<comment type="caution">
    <text evidence="2">The sequence shown here is derived from an EMBL/GenBank/DDBJ whole genome shotgun (WGS) entry which is preliminary data.</text>
</comment>
<evidence type="ECO:0000313" key="3">
    <source>
        <dbReference type="Proteomes" id="UP001569153"/>
    </source>
</evidence>
<keyword evidence="1" id="KW-0812">Transmembrane</keyword>
<evidence type="ECO:0000313" key="2">
    <source>
        <dbReference type="EMBL" id="MEZ8193449.1"/>
    </source>
</evidence>
<dbReference type="EMBL" id="JBGOOT010000001">
    <property type="protein sequence ID" value="MEZ8193449.1"/>
    <property type="molecule type" value="Genomic_DNA"/>
</dbReference>
<reference evidence="2 3" key="1">
    <citation type="submission" date="2024-06" db="EMBL/GenBank/DDBJ databases">
        <authorList>
            <person name="Steensen K."/>
            <person name="Seneca J."/>
            <person name="Bartlau N."/>
            <person name="Yu A.X."/>
            <person name="Polz M.F."/>
        </authorList>
    </citation>
    <scope>NUCLEOTIDE SEQUENCE [LARGE SCALE GENOMIC DNA]</scope>
    <source>
        <strain evidence="2 3">FF146</strain>
    </source>
</reference>
<keyword evidence="1" id="KW-0472">Membrane</keyword>
<dbReference type="RefSeq" id="WP_136995535.1">
    <property type="nucleotide sequence ID" value="NZ_JBGOOT010000001.1"/>
</dbReference>